<organism evidence="1 2">
    <name type="scientific">Janibacter limosus</name>
    <dbReference type="NCBI Taxonomy" id="53458"/>
    <lineage>
        <taxon>Bacteria</taxon>
        <taxon>Bacillati</taxon>
        <taxon>Actinomycetota</taxon>
        <taxon>Actinomycetes</taxon>
        <taxon>Micrococcales</taxon>
        <taxon>Intrasporangiaceae</taxon>
        <taxon>Janibacter</taxon>
    </lineage>
</organism>
<dbReference type="Proteomes" id="UP001059663">
    <property type="component" value="Chromosome"/>
</dbReference>
<proteinExistence type="predicted"/>
<dbReference type="EMBL" id="CP087977">
    <property type="protein sequence ID" value="UUZ46382.1"/>
    <property type="molecule type" value="Genomic_DNA"/>
</dbReference>
<name>A0AC61U8J9_9MICO</name>
<evidence type="ECO:0000313" key="2">
    <source>
        <dbReference type="Proteomes" id="UP001059663"/>
    </source>
</evidence>
<sequence length="136" mass="15518">MYDKGADVIYHAAGGSGAGVFEAAKANKKMAIGVDSDRAKTAEKDVQGRHHHLDGQERECRGLRLHQGLRRRRADVRSARVRPQGRRRQLHDDRRQDRRHHGSARRLQAADHRREDHRSREVTLTGSSGPDHTRRV</sequence>
<protein>
    <submittedName>
        <fullName evidence="1">BMP family ABC transporter substrate-binding protein</fullName>
    </submittedName>
</protein>
<reference evidence="1" key="1">
    <citation type="submission" date="2021-11" db="EMBL/GenBank/DDBJ databases">
        <title>Study of the species diversity of bacterial strains isolated from a unique natural object - Shulgan-Tash cave (Bashkiria).</title>
        <authorList>
            <person name="Sazanova A.L."/>
            <person name="Chirak E.R."/>
            <person name="Safronova V.I."/>
        </authorList>
    </citation>
    <scope>NUCLEOTIDE SEQUENCE</scope>
    <source>
        <strain evidence="1">P1</strain>
    </source>
</reference>
<gene>
    <name evidence="1" type="ORF">LP422_15515</name>
</gene>
<evidence type="ECO:0000313" key="1">
    <source>
        <dbReference type="EMBL" id="UUZ46382.1"/>
    </source>
</evidence>
<accession>A0AC61U8J9</accession>